<gene>
    <name evidence="2" type="ORF">PCOR1329_LOCUS25493</name>
</gene>
<name>A0ABN9S2Q1_9DINO</name>
<feature type="region of interest" description="Disordered" evidence="1">
    <location>
        <begin position="1"/>
        <end position="71"/>
    </location>
</feature>
<evidence type="ECO:0008006" key="4">
    <source>
        <dbReference type="Google" id="ProtNLM"/>
    </source>
</evidence>
<feature type="non-terminal residue" evidence="2">
    <location>
        <position position="1"/>
    </location>
</feature>
<feature type="region of interest" description="Disordered" evidence="1">
    <location>
        <begin position="89"/>
        <end position="115"/>
    </location>
</feature>
<reference evidence="2" key="1">
    <citation type="submission" date="2023-10" db="EMBL/GenBank/DDBJ databases">
        <authorList>
            <person name="Chen Y."/>
            <person name="Shah S."/>
            <person name="Dougan E. K."/>
            <person name="Thang M."/>
            <person name="Chan C."/>
        </authorList>
    </citation>
    <scope>NUCLEOTIDE SEQUENCE [LARGE SCALE GENOMIC DNA]</scope>
</reference>
<dbReference type="Proteomes" id="UP001189429">
    <property type="component" value="Unassembled WGS sequence"/>
</dbReference>
<sequence>EEEEEAKRSRLHAPGEWPWPPGPQHPGTPRARGTAAGGGEGGEQPTGGATSVARGAGGASRSKKCIQRPSPDLLRRAVVGLPHLAASITEAAMGRPIRPIQCGRGRKKPSQETQP</sequence>
<feature type="compositionally biased region" description="Pro residues" evidence="1">
    <location>
        <begin position="17"/>
        <end position="26"/>
    </location>
</feature>
<evidence type="ECO:0000313" key="2">
    <source>
        <dbReference type="EMBL" id="CAK0825350.1"/>
    </source>
</evidence>
<proteinExistence type="predicted"/>
<comment type="caution">
    <text evidence="2">The sequence shown here is derived from an EMBL/GenBank/DDBJ whole genome shotgun (WGS) entry which is preliminary data.</text>
</comment>
<protein>
    <recommendedName>
        <fullName evidence="4">Histone H2A</fullName>
    </recommendedName>
</protein>
<accession>A0ABN9S2Q1</accession>
<feature type="compositionally biased region" description="Gly residues" evidence="1">
    <location>
        <begin position="35"/>
        <end position="45"/>
    </location>
</feature>
<organism evidence="2 3">
    <name type="scientific">Prorocentrum cordatum</name>
    <dbReference type="NCBI Taxonomy" id="2364126"/>
    <lineage>
        <taxon>Eukaryota</taxon>
        <taxon>Sar</taxon>
        <taxon>Alveolata</taxon>
        <taxon>Dinophyceae</taxon>
        <taxon>Prorocentrales</taxon>
        <taxon>Prorocentraceae</taxon>
        <taxon>Prorocentrum</taxon>
    </lineage>
</organism>
<evidence type="ECO:0000313" key="3">
    <source>
        <dbReference type="Proteomes" id="UP001189429"/>
    </source>
</evidence>
<dbReference type="EMBL" id="CAUYUJ010008898">
    <property type="protein sequence ID" value="CAK0825350.1"/>
    <property type="molecule type" value="Genomic_DNA"/>
</dbReference>
<evidence type="ECO:0000256" key="1">
    <source>
        <dbReference type="SAM" id="MobiDB-lite"/>
    </source>
</evidence>
<keyword evidence="3" id="KW-1185">Reference proteome</keyword>